<keyword evidence="10" id="KW-1185">Reference proteome</keyword>
<dbReference type="PROSITE" id="PS50928">
    <property type="entry name" value="ABC_TM1"/>
    <property type="match status" value="1"/>
</dbReference>
<comment type="similarity">
    <text evidence="7">Belongs to the binding-protein-dependent transport system permease family.</text>
</comment>
<reference evidence="9 10" key="1">
    <citation type="submission" date="2019-03" db="EMBL/GenBank/DDBJ databases">
        <title>Genomic Encyclopedia of Type Strains, Phase IV (KMG-IV): sequencing the most valuable type-strain genomes for metagenomic binning, comparative biology and taxonomic classification.</title>
        <authorList>
            <person name="Goeker M."/>
        </authorList>
    </citation>
    <scope>NUCLEOTIDE SEQUENCE [LARGE SCALE GENOMIC DNA]</scope>
    <source>
        <strain evidence="9 10">DSM 28697</strain>
    </source>
</reference>
<dbReference type="InterPro" id="IPR035906">
    <property type="entry name" value="MetI-like_sf"/>
</dbReference>
<name>A0A4R6U678_9BACI</name>
<keyword evidence="4 7" id="KW-0812">Transmembrane</keyword>
<dbReference type="GO" id="GO:0005886">
    <property type="term" value="C:plasma membrane"/>
    <property type="evidence" value="ECO:0007669"/>
    <property type="project" value="UniProtKB-SubCell"/>
</dbReference>
<comment type="subcellular location">
    <subcellularLocation>
        <location evidence="1 7">Cell membrane</location>
        <topology evidence="1 7">Multi-pass membrane protein</topology>
    </subcellularLocation>
</comment>
<dbReference type="OrthoDB" id="2563390at2"/>
<evidence type="ECO:0000313" key="10">
    <source>
        <dbReference type="Proteomes" id="UP000295632"/>
    </source>
</evidence>
<feature type="domain" description="ABC transmembrane type-1" evidence="8">
    <location>
        <begin position="73"/>
        <end position="277"/>
    </location>
</feature>
<dbReference type="EMBL" id="SNYJ01000006">
    <property type="protein sequence ID" value="TDQ40363.1"/>
    <property type="molecule type" value="Genomic_DNA"/>
</dbReference>
<dbReference type="RefSeq" id="WP_133580185.1">
    <property type="nucleotide sequence ID" value="NZ_SNYJ01000006.1"/>
</dbReference>
<evidence type="ECO:0000256" key="7">
    <source>
        <dbReference type="RuleBase" id="RU363032"/>
    </source>
</evidence>
<feature type="transmembrane region" description="Helical" evidence="7">
    <location>
        <begin position="69"/>
        <end position="96"/>
    </location>
</feature>
<gene>
    <name evidence="9" type="ORF">EV213_10679</name>
</gene>
<evidence type="ECO:0000313" key="9">
    <source>
        <dbReference type="EMBL" id="TDQ40363.1"/>
    </source>
</evidence>
<evidence type="ECO:0000259" key="8">
    <source>
        <dbReference type="PROSITE" id="PS50928"/>
    </source>
</evidence>
<dbReference type="PANTHER" id="PTHR43744">
    <property type="entry name" value="ABC TRANSPORTER PERMEASE PROTEIN MG189-RELATED-RELATED"/>
    <property type="match status" value="1"/>
</dbReference>
<organism evidence="9 10">
    <name type="scientific">Aureibacillus halotolerans</name>
    <dbReference type="NCBI Taxonomy" id="1508390"/>
    <lineage>
        <taxon>Bacteria</taxon>
        <taxon>Bacillati</taxon>
        <taxon>Bacillota</taxon>
        <taxon>Bacilli</taxon>
        <taxon>Bacillales</taxon>
        <taxon>Bacillaceae</taxon>
        <taxon>Aureibacillus</taxon>
    </lineage>
</organism>
<dbReference type="PANTHER" id="PTHR43744:SF9">
    <property type="entry name" value="POLYGALACTURONAN_RHAMNOGALACTURONAN TRANSPORT SYSTEM PERMEASE PROTEIN YTCP"/>
    <property type="match status" value="1"/>
</dbReference>
<keyword evidence="2 7" id="KW-0813">Transport</keyword>
<evidence type="ECO:0000256" key="6">
    <source>
        <dbReference type="ARBA" id="ARBA00023136"/>
    </source>
</evidence>
<dbReference type="AlphaFoldDB" id="A0A4R6U678"/>
<evidence type="ECO:0000256" key="2">
    <source>
        <dbReference type="ARBA" id="ARBA00022448"/>
    </source>
</evidence>
<dbReference type="CDD" id="cd06261">
    <property type="entry name" value="TM_PBP2"/>
    <property type="match status" value="1"/>
</dbReference>
<dbReference type="SUPFAM" id="SSF161098">
    <property type="entry name" value="MetI-like"/>
    <property type="match status" value="1"/>
</dbReference>
<dbReference type="InterPro" id="IPR000515">
    <property type="entry name" value="MetI-like"/>
</dbReference>
<protein>
    <submittedName>
        <fullName evidence="9">Putative aldouronate transport system permease protein</fullName>
    </submittedName>
</protein>
<dbReference type="GO" id="GO:0055085">
    <property type="term" value="P:transmembrane transport"/>
    <property type="evidence" value="ECO:0007669"/>
    <property type="project" value="InterPro"/>
</dbReference>
<dbReference type="Gene3D" id="1.10.3720.10">
    <property type="entry name" value="MetI-like"/>
    <property type="match status" value="1"/>
</dbReference>
<feature type="transmembrane region" description="Helical" evidence="7">
    <location>
        <begin position="12"/>
        <end position="34"/>
    </location>
</feature>
<feature type="transmembrane region" description="Helical" evidence="7">
    <location>
        <begin position="139"/>
        <end position="160"/>
    </location>
</feature>
<dbReference type="Pfam" id="PF00528">
    <property type="entry name" value="BPD_transp_1"/>
    <property type="match status" value="1"/>
</dbReference>
<comment type="caution">
    <text evidence="9">The sequence shown here is derived from an EMBL/GenBank/DDBJ whole genome shotgun (WGS) entry which is preliminary data.</text>
</comment>
<evidence type="ECO:0000256" key="1">
    <source>
        <dbReference type="ARBA" id="ARBA00004651"/>
    </source>
</evidence>
<dbReference type="Proteomes" id="UP000295632">
    <property type="component" value="Unassembled WGS sequence"/>
</dbReference>
<evidence type="ECO:0000256" key="3">
    <source>
        <dbReference type="ARBA" id="ARBA00022475"/>
    </source>
</evidence>
<keyword evidence="6 7" id="KW-0472">Membrane</keyword>
<evidence type="ECO:0000256" key="5">
    <source>
        <dbReference type="ARBA" id="ARBA00022989"/>
    </source>
</evidence>
<feature type="transmembrane region" description="Helical" evidence="7">
    <location>
        <begin position="259"/>
        <end position="278"/>
    </location>
</feature>
<keyword evidence="3" id="KW-1003">Cell membrane</keyword>
<proteinExistence type="inferred from homology"/>
<feature type="transmembrane region" description="Helical" evidence="7">
    <location>
        <begin position="181"/>
        <end position="203"/>
    </location>
</feature>
<feature type="transmembrane region" description="Helical" evidence="7">
    <location>
        <begin position="108"/>
        <end position="133"/>
    </location>
</feature>
<evidence type="ECO:0000256" key="4">
    <source>
        <dbReference type="ARBA" id="ARBA00022692"/>
    </source>
</evidence>
<accession>A0A4R6U678</accession>
<sequence length="293" mass="32995">MRDSFGDKVFYSVNYILLAVGALTCVFPLIHILAMSLSDSHAVLSGMVTLVPVGWTLESYKLLINGTNIIQAFLNSVTITVLGVIFSMAFTILAAYPLSRKYFIGRSFFTLLLVFTMLFQGGIIPTFLVLKYFDVINTFSAVWILNLVSVFNMLVMRTYFQNIPEEVQESARIDGCNEWKLLIRIILPLSMPVLAALALFYGVGYWNAFMQVLIYINDTSKYNLPVLVQQMIQSQSLMQEMMHATPEDASQMQMTPESVRSAGIIFMVIPMLIVYPFVQKYFVKGVMLGSVKG</sequence>
<keyword evidence="5 7" id="KW-1133">Transmembrane helix</keyword>